<dbReference type="SUPFAM" id="SSF50341">
    <property type="entry name" value="CheW-like"/>
    <property type="match status" value="1"/>
</dbReference>
<dbReference type="EMBL" id="SLWY01000002">
    <property type="protein sequence ID" value="TCO83305.1"/>
    <property type="molecule type" value="Genomic_DNA"/>
</dbReference>
<comment type="caution">
    <text evidence="2">The sequence shown here is derived from an EMBL/GenBank/DDBJ whole genome shotgun (WGS) entry which is preliminary data.</text>
</comment>
<dbReference type="Pfam" id="PF01584">
    <property type="entry name" value="CheW"/>
    <property type="match status" value="1"/>
</dbReference>
<dbReference type="PANTHER" id="PTHR22617">
    <property type="entry name" value="CHEMOTAXIS SENSOR HISTIDINE KINASE-RELATED"/>
    <property type="match status" value="1"/>
</dbReference>
<accession>A0A4R2LCI9</accession>
<dbReference type="InterPro" id="IPR036061">
    <property type="entry name" value="CheW-like_dom_sf"/>
</dbReference>
<evidence type="ECO:0000259" key="1">
    <source>
        <dbReference type="PROSITE" id="PS50851"/>
    </source>
</evidence>
<evidence type="ECO:0000313" key="2">
    <source>
        <dbReference type="EMBL" id="TCO83305.1"/>
    </source>
</evidence>
<dbReference type="GO" id="GO:0007165">
    <property type="term" value="P:signal transduction"/>
    <property type="evidence" value="ECO:0007669"/>
    <property type="project" value="InterPro"/>
</dbReference>
<feature type="domain" description="CheW-like" evidence="1">
    <location>
        <begin position="4"/>
        <end position="144"/>
    </location>
</feature>
<proteinExistence type="predicted"/>
<reference evidence="2 3" key="1">
    <citation type="submission" date="2019-03" db="EMBL/GenBank/DDBJ databases">
        <title>Genomic Encyclopedia of Type Strains, Phase IV (KMG-IV): sequencing the most valuable type-strain genomes for metagenomic binning, comparative biology and taxonomic classification.</title>
        <authorList>
            <person name="Goeker M."/>
        </authorList>
    </citation>
    <scope>NUCLEOTIDE SEQUENCE [LARGE SCALE GENOMIC DNA]</scope>
    <source>
        <strain evidence="2 3">DSM 25287</strain>
    </source>
</reference>
<dbReference type="InterPro" id="IPR039315">
    <property type="entry name" value="CheW"/>
</dbReference>
<dbReference type="GO" id="GO:0005829">
    <property type="term" value="C:cytosol"/>
    <property type="evidence" value="ECO:0007669"/>
    <property type="project" value="TreeGrafter"/>
</dbReference>
<dbReference type="Proteomes" id="UP000295765">
    <property type="component" value="Unassembled WGS sequence"/>
</dbReference>
<dbReference type="AlphaFoldDB" id="A0A4R2LCI9"/>
<organism evidence="2 3">
    <name type="scientific">Plasticicumulans lactativorans</name>
    <dbReference type="NCBI Taxonomy" id="1133106"/>
    <lineage>
        <taxon>Bacteria</taxon>
        <taxon>Pseudomonadati</taxon>
        <taxon>Pseudomonadota</taxon>
        <taxon>Gammaproteobacteria</taxon>
        <taxon>Candidatus Competibacteraceae</taxon>
        <taxon>Plasticicumulans</taxon>
    </lineage>
</organism>
<dbReference type="InterPro" id="IPR002545">
    <property type="entry name" value="CheW-lke_dom"/>
</dbReference>
<dbReference type="RefSeq" id="WP_132538130.1">
    <property type="nucleotide sequence ID" value="NZ_SLWY01000002.1"/>
</dbReference>
<evidence type="ECO:0000313" key="3">
    <source>
        <dbReference type="Proteomes" id="UP000295765"/>
    </source>
</evidence>
<sequence>MSGEQQFCTFYLGGLYFGMEVTKVQEVIRYQAMTPIPLAPRVVSGLINLRGQIVMAIDLRRVLGFDDRPPGALPMNVVVRTDEGAVSLLVDRIGDVIQVEAEAFERVPDTLAGVARELILGAYKLTDSLLLVLDTERIIQPGTIAPAA</sequence>
<dbReference type="SMART" id="SM00260">
    <property type="entry name" value="CheW"/>
    <property type="match status" value="1"/>
</dbReference>
<name>A0A4R2LCI9_9GAMM</name>
<protein>
    <submittedName>
        <fullName evidence="2">CheW protein</fullName>
    </submittedName>
</protein>
<dbReference type="PROSITE" id="PS50851">
    <property type="entry name" value="CHEW"/>
    <property type="match status" value="1"/>
</dbReference>
<dbReference type="GO" id="GO:0006935">
    <property type="term" value="P:chemotaxis"/>
    <property type="evidence" value="ECO:0007669"/>
    <property type="project" value="InterPro"/>
</dbReference>
<dbReference type="OrthoDB" id="9790406at2"/>
<keyword evidence="3" id="KW-1185">Reference proteome</keyword>
<dbReference type="Gene3D" id="2.40.50.180">
    <property type="entry name" value="CheA-289, Domain 4"/>
    <property type="match status" value="1"/>
</dbReference>
<dbReference type="PANTHER" id="PTHR22617:SF23">
    <property type="entry name" value="CHEMOTAXIS PROTEIN CHEW"/>
    <property type="match status" value="1"/>
</dbReference>
<gene>
    <name evidence="2" type="ORF">EV699_1022</name>
</gene>
<dbReference type="Gene3D" id="2.30.30.40">
    <property type="entry name" value="SH3 Domains"/>
    <property type="match status" value="1"/>
</dbReference>